<organism evidence="3 4">
    <name type="scientific">Steccherinum ochraceum</name>
    <dbReference type="NCBI Taxonomy" id="92696"/>
    <lineage>
        <taxon>Eukaryota</taxon>
        <taxon>Fungi</taxon>
        <taxon>Dikarya</taxon>
        <taxon>Basidiomycota</taxon>
        <taxon>Agaricomycotina</taxon>
        <taxon>Agaricomycetes</taxon>
        <taxon>Polyporales</taxon>
        <taxon>Steccherinaceae</taxon>
        <taxon>Steccherinum</taxon>
    </lineage>
</organism>
<dbReference type="Proteomes" id="UP000292702">
    <property type="component" value="Unassembled WGS sequence"/>
</dbReference>
<dbReference type="EMBL" id="RWJN01000135">
    <property type="protein sequence ID" value="TCD66426.1"/>
    <property type="molecule type" value="Genomic_DNA"/>
</dbReference>
<gene>
    <name evidence="3" type="ORF">EIP91_001362</name>
</gene>
<feature type="region of interest" description="Disordered" evidence="1">
    <location>
        <begin position="200"/>
        <end position="234"/>
    </location>
</feature>
<feature type="region of interest" description="Disordered" evidence="1">
    <location>
        <begin position="70"/>
        <end position="187"/>
    </location>
</feature>
<keyword evidence="4" id="KW-1185">Reference proteome</keyword>
<dbReference type="AlphaFoldDB" id="A0A4R0RGK3"/>
<feature type="chain" id="PRO_5020386572" evidence="2">
    <location>
        <begin position="23"/>
        <end position="250"/>
    </location>
</feature>
<feature type="signal peptide" evidence="2">
    <location>
        <begin position="1"/>
        <end position="22"/>
    </location>
</feature>
<name>A0A4R0RGK3_9APHY</name>
<keyword evidence="2" id="KW-0732">Signal</keyword>
<accession>A0A4R0RGK3</accession>
<evidence type="ECO:0000313" key="3">
    <source>
        <dbReference type="EMBL" id="TCD66426.1"/>
    </source>
</evidence>
<evidence type="ECO:0000256" key="2">
    <source>
        <dbReference type="SAM" id="SignalP"/>
    </source>
</evidence>
<proteinExistence type="predicted"/>
<sequence length="250" mass="26875">MRPAIIAAAVLTVIASSLEARAAPLRIYERGLDDDAAILSRDRNLVTGGILQTIYARELTRMDSRHSGYSAPLVRRVDKTGSTDPPAPPAKSAIPDSPPPKYERPDRTALPRPFVDRITPDPTDEDLPPLYQNRVGPTINHAEGGTHPPPPDADKPSSSKGHTKAVLTAPLGKGYAEPTGMTPSEAYNEDRNYPIREYSAHGMADPLPPHIDSSKVKPAKSTGKKPAGEDSFVVKGTSLHPSFVFPGRDP</sequence>
<evidence type="ECO:0000256" key="1">
    <source>
        <dbReference type="SAM" id="MobiDB-lite"/>
    </source>
</evidence>
<reference evidence="3 4" key="1">
    <citation type="submission" date="2018-11" db="EMBL/GenBank/DDBJ databases">
        <title>Genome assembly of Steccherinum ochraceum LE-BIN_3174, the white-rot fungus of the Steccherinaceae family (The Residual Polyporoid clade, Polyporales, Basidiomycota).</title>
        <authorList>
            <person name="Fedorova T.V."/>
            <person name="Glazunova O.A."/>
            <person name="Landesman E.O."/>
            <person name="Moiseenko K.V."/>
            <person name="Psurtseva N.V."/>
            <person name="Savinova O.S."/>
            <person name="Shakhova N.V."/>
            <person name="Tyazhelova T.V."/>
            <person name="Vasina D.V."/>
        </authorList>
    </citation>
    <scope>NUCLEOTIDE SEQUENCE [LARGE SCALE GENOMIC DNA]</scope>
    <source>
        <strain evidence="3 4">LE-BIN_3174</strain>
    </source>
</reference>
<protein>
    <submittedName>
        <fullName evidence="3">Uncharacterized protein</fullName>
    </submittedName>
</protein>
<evidence type="ECO:0000313" key="4">
    <source>
        <dbReference type="Proteomes" id="UP000292702"/>
    </source>
</evidence>
<comment type="caution">
    <text evidence="3">The sequence shown here is derived from an EMBL/GenBank/DDBJ whole genome shotgun (WGS) entry which is preliminary data.</text>
</comment>
<feature type="compositionally biased region" description="Basic and acidic residues" evidence="1">
    <location>
        <begin position="101"/>
        <end position="119"/>
    </location>
</feature>